<name>A0A2V3PKP5_9BACT</name>
<accession>A0A2V3PKP5</accession>
<dbReference type="AlphaFoldDB" id="A0A2V3PKP5"/>
<dbReference type="Proteomes" id="UP000247973">
    <property type="component" value="Unassembled WGS sequence"/>
</dbReference>
<dbReference type="EMBL" id="QICL01000036">
    <property type="protein sequence ID" value="PXV59406.1"/>
    <property type="molecule type" value="Genomic_DNA"/>
</dbReference>
<organism evidence="2 3">
    <name type="scientific">Dysgonomonas alginatilytica</name>
    <dbReference type="NCBI Taxonomy" id="1605892"/>
    <lineage>
        <taxon>Bacteria</taxon>
        <taxon>Pseudomonadati</taxon>
        <taxon>Bacteroidota</taxon>
        <taxon>Bacteroidia</taxon>
        <taxon>Bacteroidales</taxon>
        <taxon>Dysgonomonadaceae</taxon>
        <taxon>Dysgonomonas</taxon>
    </lineage>
</organism>
<evidence type="ECO:0000259" key="1">
    <source>
        <dbReference type="Pfam" id="PF17293"/>
    </source>
</evidence>
<dbReference type="RefSeq" id="WP_170120102.1">
    <property type="nucleotide sequence ID" value="NZ_QICL01000036.1"/>
</dbReference>
<reference evidence="2 3" key="1">
    <citation type="submission" date="2018-03" db="EMBL/GenBank/DDBJ databases">
        <title>Genomic Encyclopedia of Archaeal and Bacterial Type Strains, Phase II (KMG-II): from individual species to whole genera.</title>
        <authorList>
            <person name="Goeker M."/>
        </authorList>
    </citation>
    <scope>NUCLEOTIDE SEQUENCE [LARGE SCALE GENOMIC DNA]</scope>
    <source>
        <strain evidence="2 3">DSM 100214</strain>
    </source>
</reference>
<protein>
    <submittedName>
        <fullName evidence="2">Integrase-like protein</fullName>
    </submittedName>
</protein>
<sequence length="103" mass="11792">MKATFRMLFFLRKDRPNSIGQVPILGRITINGQMVQFSTKLDVDPEIWDTKLGKVKGRGSDATNLNRLLDNLRAKTDSIYTLSLFRIAEINKEQQIVNIIPED</sequence>
<proteinExistence type="predicted"/>
<evidence type="ECO:0000313" key="2">
    <source>
        <dbReference type="EMBL" id="PXV59406.1"/>
    </source>
</evidence>
<dbReference type="InterPro" id="IPR035386">
    <property type="entry name" value="Arm-DNA-bind_5"/>
</dbReference>
<feature type="domain" description="Arm DNA-binding" evidence="1">
    <location>
        <begin position="9"/>
        <end position="81"/>
    </location>
</feature>
<comment type="caution">
    <text evidence="2">The sequence shown here is derived from an EMBL/GenBank/DDBJ whole genome shotgun (WGS) entry which is preliminary data.</text>
</comment>
<evidence type="ECO:0000313" key="3">
    <source>
        <dbReference type="Proteomes" id="UP000247973"/>
    </source>
</evidence>
<dbReference type="Pfam" id="PF17293">
    <property type="entry name" value="Arm-DNA-bind_5"/>
    <property type="match status" value="1"/>
</dbReference>
<keyword evidence="3" id="KW-1185">Reference proteome</keyword>
<gene>
    <name evidence="2" type="ORF">CLV62_13627</name>
</gene>